<name>A0AAW1Q0B6_9CHLO</name>
<protein>
    <submittedName>
        <fullName evidence="1">Uncharacterized protein</fullName>
    </submittedName>
</protein>
<dbReference type="EMBL" id="JALJOR010000006">
    <property type="protein sequence ID" value="KAK9815688.1"/>
    <property type="molecule type" value="Genomic_DNA"/>
</dbReference>
<dbReference type="AlphaFoldDB" id="A0AAW1Q0B6"/>
<evidence type="ECO:0000313" key="1">
    <source>
        <dbReference type="EMBL" id="KAK9815688.1"/>
    </source>
</evidence>
<reference evidence="1 2" key="1">
    <citation type="journal article" date="2024" name="Nat. Commun.">
        <title>Phylogenomics reveals the evolutionary origins of lichenization in chlorophyte algae.</title>
        <authorList>
            <person name="Puginier C."/>
            <person name="Libourel C."/>
            <person name="Otte J."/>
            <person name="Skaloud P."/>
            <person name="Haon M."/>
            <person name="Grisel S."/>
            <person name="Petersen M."/>
            <person name="Berrin J.G."/>
            <person name="Delaux P.M."/>
            <person name="Dal Grande F."/>
            <person name="Keller J."/>
        </authorList>
    </citation>
    <scope>NUCLEOTIDE SEQUENCE [LARGE SCALE GENOMIC DNA]</scope>
    <source>
        <strain evidence="1 2">SAG 2043</strain>
    </source>
</reference>
<evidence type="ECO:0000313" key="2">
    <source>
        <dbReference type="Proteomes" id="UP001489004"/>
    </source>
</evidence>
<keyword evidence="2" id="KW-1185">Reference proteome</keyword>
<gene>
    <name evidence="1" type="ORF">WJX72_008143</name>
</gene>
<accession>A0AAW1Q0B6</accession>
<sequence length="119" mass="13407">MKVPGTILAGSLSRGQLHKWQQQGFQARLVPANEESQKLPRNKPIVLEILYRMMVLKHPERRALADLQEHETAAGTVAKFSKWLKANGKCQGKDKQKEAKDQLTQLVNILRPADAVVRS</sequence>
<proteinExistence type="predicted"/>
<organism evidence="1 2">
    <name type="scientific">[Myrmecia] bisecta</name>
    <dbReference type="NCBI Taxonomy" id="41462"/>
    <lineage>
        <taxon>Eukaryota</taxon>
        <taxon>Viridiplantae</taxon>
        <taxon>Chlorophyta</taxon>
        <taxon>core chlorophytes</taxon>
        <taxon>Trebouxiophyceae</taxon>
        <taxon>Trebouxiales</taxon>
        <taxon>Trebouxiaceae</taxon>
        <taxon>Myrmecia</taxon>
    </lineage>
</organism>
<dbReference type="Proteomes" id="UP001489004">
    <property type="component" value="Unassembled WGS sequence"/>
</dbReference>
<comment type="caution">
    <text evidence="1">The sequence shown here is derived from an EMBL/GenBank/DDBJ whole genome shotgun (WGS) entry which is preliminary data.</text>
</comment>